<dbReference type="EMBL" id="KZ678154">
    <property type="protein sequence ID" value="PSN59668.1"/>
    <property type="molecule type" value="Genomic_DNA"/>
</dbReference>
<dbReference type="InterPro" id="IPR029058">
    <property type="entry name" value="AB_hydrolase_fold"/>
</dbReference>
<name>A0A2T2N3S2_CORCC</name>
<reference evidence="1 2" key="1">
    <citation type="journal article" date="2018" name="Front. Microbiol.">
        <title>Genome-Wide Analysis of Corynespora cassiicola Leaf Fall Disease Putative Effectors.</title>
        <authorList>
            <person name="Lopez D."/>
            <person name="Ribeiro S."/>
            <person name="Label P."/>
            <person name="Fumanal B."/>
            <person name="Venisse J.S."/>
            <person name="Kohler A."/>
            <person name="de Oliveira R.R."/>
            <person name="Labutti K."/>
            <person name="Lipzen A."/>
            <person name="Lail K."/>
            <person name="Bauer D."/>
            <person name="Ohm R.A."/>
            <person name="Barry K.W."/>
            <person name="Spatafora J."/>
            <person name="Grigoriev I.V."/>
            <person name="Martin F.M."/>
            <person name="Pujade-Renaud V."/>
        </authorList>
    </citation>
    <scope>NUCLEOTIDE SEQUENCE [LARGE SCALE GENOMIC DNA]</scope>
    <source>
        <strain evidence="1 2">Philippines</strain>
    </source>
</reference>
<sequence length="104" mass="11717">MPVLAKLSATLPPSWSQVQALSRSSHQGFLTSALDQTAEDMKDLEAYFRGLRAKPGRMVFMSASKGCNDVLHFLDIHFSKYSRPKKNLINLQKYVEGCRAQQDL</sequence>
<accession>A0A2T2N3S2</accession>
<dbReference type="Proteomes" id="UP000240883">
    <property type="component" value="Unassembled WGS sequence"/>
</dbReference>
<gene>
    <name evidence="1" type="ORF">BS50DRAFT_640818</name>
</gene>
<dbReference type="AlphaFoldDB" id="A0A2T2N3S2"/>
<dbReference type="Pfam" id="PF08538">
    <property type="entry name" value="DUF1749"/>
    <property type="match status" value="1"/>
</dbReference>
<dbReference type="InterPro" id="IPR013744">
    <property type="entry name" value="SidJ"/>
</dbReference>
<organism evidence="1 2">
    <name type="scientific">Corynespora cassiicola Philippines</name>
    <dbReference type="NCBI Taxonomy" id="1448308"/>
    <lineage>
        <taxon>Eukaryota</taxon>
        <taxon>Fungi</taxon>
        <taxon>Dikarya</taxon>
        <taxon>Ascomycota</taxon>
        <taxon>Pezizomycotina</taxon>
        <taxon>Dothideomycetes</taxon>
        <taxon>Pleosporomycetidae</taxon>
        <taxon>Pleosporales</taxon>
        <taxon>Corynesporascaceae</taxon>
        <taxon>Corynespora</taxon>
    </lineage>
</organism>
<evidence type="ECO:0000313" key="1">
    <source>
        <dbReference type="EMBL" id="PSN59668.1"/>
    </source>
</evidence>
<keyword evidence="2" id="KW-1185">Reference proteome</keyword>
<proteinExistence type="predicted"/>
<evidence type="ECO:0000313" key="2">
    <source>
        <dbReference type="Proteomes" id="UP000240883"/>
    </source>
</evidence>
<protein>
    <submittedName>
        <fullName evidence="1">Uncharacterized protein</fullName>
    </submittedName>
</protein>
<dbReference type="Gene3D" id="3.40.50.1820">
    <property type="entry name" value="alpha/beta hydrolase"/>
    <property type="match status" value="1"/>
</dbReference>